<evidence type="ECO:0000313" key="6">
    <source>
        <dbReference type="Proteomes" id="UP001651690"/>
    </source>
</evidence>
<name>A0ABT1LX83_9MYCO</name>
<comment type="subcellular location">
    <subcellularLocation>
        <location evidence="1">Golgi apparatus membrane</location>
        <topology evidence="1">Peripheral membrane protein</topology>
        <orientation evidence="1">Cytoplasmic side</orientation>
    </subcellularLocation>
</comment>
<dbReference type="RefSeq" id="WP_255057661.1">
    <property type="nucleotide sequence ID" value="NZ_JANDBD010000001.1"/>
</dbReference>
<evidence type="ECO:0000256" key="2">
    <source>
        <dbReference type="ARBA" id="ARBA00023034"/>
    </source>
</evidence>
<protein>
    <submittedName>
        <fullName evidence="5">GPP34 family phosphoprotein</fullName>
    </submittedName>
</protein>
<organism evidence="5 6">
    <name type="scientific">Mycolicibacterium arenosum</name>
    <dbReference type="NCBI Taxonomy" id="2952157"/>
    <lineage>
        <taxon>Bacteria</taxon>
        <taxon>Bacillati</taxon>
        <taxon>Actinomycetota</taxon>
        <taxon>Actinomycetes</taxon>
        <taxon>Mycobacteriales</taxon>
        <taxon>Mycobacteriaceae</taxon>
        <taxon>Mycolicibacterium</taxon>
    </lineage>
</organism>
<keyword evidence="2" id="KW-0333">Golgi apparatus</keyword>
<proteinExistence type="predicted"/>
<dbReference type="EMBL" id="JANDBD010000001">
    <property type="protein sequence ID" value="MCP9270689.1"/>
    <property type="molecule type" value="Genomic_DNA"/>
</dbReference>
<evidence type="ECO:0000256" key="4">
    <source>
        <dbReference type="ARBA" id="ARBA00023136"/>
    </source>
</evidence>
<dbReference type="InterPro" id="IPR038261">
    <property type="entry name" value="GPP34-like_sf"/>
</dbReference>
<dbReference type="Proteomes" id="UP001651690">
    <property type="component" value="Unassembled WGS sequence"/>
</dbReference>
<keyword evidence="4" id="KW-0472">Membrane</keyword>
<dbReference type="InterPro" id="IPR008628">
    <property type="entry name" value="GPP34-like"/>
</dbReference>
<keyword evidence="6" id="KW-1185">Reference proteome</keyword>
<gene>
    <name evidence="5" type="ORF">NM203_00665</name>
</gene>
<keyword evidence="3" id="KW-0446">Lipid-binding</keyword>
<comment type="caution">
    <text evidence="5">The sequence shown here is derived from an EMBL/GenBank/DDBJ whole genome shotgun (WGS) entry which is preliminary data.</text>
</comment>
<accession>A0ABT1LX83</accession>
<evidence type="ECO:0000256" key="1">
    <source>
        <dbReference type="ARBA" id="ARBA00004255"/>
    </source>
</evidence>
<reference evidence="5 6" key="1">
    <citation type="submission" date="2022-06" db="EMBL/GenBank/DDBJ databases">
        <title>Mycolicibacterium sp. CAU 1645 isolated from seawater.</title>
        <authorList>
            <person name="Kim W."/>
        </authorList>
    </citation>
    <scope>NUCLEOTIDE SEQUENCE [LARGE SCALE GENOMIC DNA]</scope>
    <source>
        <strain evidence="5 6">CAU 1645</strain>
    </source>
</reference>
<sequence>MAMIAEDVLLLLLDNASAQPSLERDRCERVLAGAVLLDLAYACRIRPSVPGEPIEAGRLVALAGAEPLNPLLEPAFDLLRQRPLTPAAAVSKLRRDTTGRVTRHLELVGQIHRIPLSTKRFSQTYAFPFTSRERVGTARADLLAALFDGTTPTPQTAGVVTLLHAVDGLGALLSLNDRGWRWVHARATEISSGSWVAERHPAPSQLRAPATQPSLAEMNLAVTASAVKSALT</sequence>
<dbReference type="Gene3D" id="1.10.3630.10">
    <property type="entry name" value="yeast vps74-n-term truncation variant domain like"/>
    <property type="match status" value="1"/>
</dbReference>
<dbReference type="Pfam" id="PF05719">
    <property type="entry name" value="GPP34"/>
    <property type="match status" value="1"/>
</dbReference>
<evidence type="ECO:0000256" key="3">
    <source>
        <dbReference type="ARBA" id="ARBA00023121"/>
    </source>
</evidence>
<evidence type="ECO:0000313" key="5">
    <source>
        <dbReference type="EMBL" id="MCP9270689.1"/>
    </source>
</evidence>